<evidence type="ECO:0000256" key="3">
    <source>
        <dbReference type="SAM" id="MobiDB-lite"/>
    </source>
</evidence>
<dbReference type="CDD" id="cd00302">
    <property type="entry name" value="cytochrome_P450"/>
    <property type="match status" value="1"/>
</dbReference>
<dbReference type="InterPro" id="IPR002397">
    <property type="entry name" value="Cyt_P450_B"/>
</dbReference>
<comment type="caution">
    <text evidence="4">The sequence shown here is derived from an EMBL/GenBank/DDBJ whole genome shotgun (WGS) entry which is preliminary data.</text>
</comment>
<dbReference type="InterPro" id="IPR001128">
    <property type="entry name" value="Cyt_P450"/>
</dbReference>
<organism evidence="4 5">
    <name type="scientific">Pontixanthobacter aquaemixtae</name>
    <dbReference type="NCBI Taxonomy" id="1958940"/>
    <lineage>
        <taxon>Bacteria</taxon>
        <taxon>Pseudomonadati</taxon>
        <taxon>Pseudomonadota</taxon>
        <taxon>Alphaproteobacteria</taxon>
        <taxon>Sphingomonadales</taxon>
        <taxon>Erythrobacteraceae</taxon>
        <taxon>Pontixanthobacter</taxon>
    </lineage>
</organism>
<protein>
    <submittedName>
        <fullName evidence="4">Cytochrome P450</fullName>
    </submittedName>
</protein>
<dbReference type="PANTHER" id="PTHR46696">
    <property type="entry name" value="P450, PUTATIVE (EUROFUNG)-RELATED"/>
    <property type="match status" value="1"/>
</dbReference>
<dbReference type="AlphaFoldDB" id="A0A844ZSF7"/>
<dbReference type="GO" id="GO:0005506">
    <property type="term" value="F:iron ion binding"/>
    <property type="evidence" value="ECO:0007669"/>
    <property type="project" value="InterPro"/>
</dbReference>
<dbReference type="OrthoDB" id="54272at2"/>
<comment type="similarity">
    <text evidence="1 2">Belongs to the cytochrome P450 family.</text>
</comment>
<dbReference type="Pfam" id="PF00067">
    <property type="entry name" value="p450"/>
    <property type="match status" value="1"/>
</dbReference>
<gene>
    <name evidence="4" type="ORF">GRI41_03805</name>
</gene>
<dbReference type="RefSeq" id="WP_160603438.1">
    <property type="nucleotide sequence ID" value="NZ_WTYX01000001.1"/>
</dbReference>
<dbReference type="GO" id="GO:0004497">
    <property type="term" value="F:monooxygenase activity"/>
    <property type="evidence" value="ECO:0007669"/>
    <property type="project" value="UniProtKB-KW"/>
</dbReference>
<dbReference type="InterPro" id="IPR036396">
    <property type="entry name" value="Cyt_P450_sf"/>
</dbReference>
<keyword evidence="2" id="KW-0408">Iron</keyword>
<dbReference type="PROSITE" id="PS00086">
    <property type="entry name" value="CYTOCHROME_P450"/>
    <property type="match status" value="1"/>
</dbReference>
<dbReference type="InterPro" id="IPR017972">
    <property type="entry name" value="Cyt_P450_CS"/>
</dbReference>
<accession>A0A844ZSF7</accession>
<dbReference type="EMBL" id="WTYX01000001">
    <property type="protein sequence ID" value="MXO89936.1"/>
    <property type="molecule type" value="Genomic_DNA"/>
</dbReference>
<dbReference type="PRINTS" id="PR00359">
    <property type="entry name" value="BP450"/>
</dbReference>
<reference evidence="4 5" key="1">
    <citation type="submission" date="2019-12" db="EMBL/GenBank/DDBJ databases">
        <title>Genomic-based taxomic classification of the family Erythrobacteraceae.</title>
        <authorList>
            <person name="Xu L."/>
        </authorList>
    </citation>
    <scope>NUCLEOTIDE SEQUENCE [LARGE SCALE GENOMIC DNA]</scope>
    <source>
        <strain evidence="4 5">KCTC 52763</strain>
    </source>
</reference>
<dbReference type="GO" id="GO:0020037">
    <property type="term" value="F:heme binding"/>
    <property type="evidence" value="ECO:0007669"/>
    <property type="project" value="InterPro"/>
</dbReference>
<dbReference type="Proteomes" id="UP000442714">
    <property type="component" value="Unassembled WGS sequence"/>
</dbReference>
<keyword evidence="2" id="KW-0503">Monooxygenase</keyword>
<evidence type="ECO:0000313" key="5">
    <source>
        <dbReference type="Proteomes" id="UP000442714"/>
    </source>
</evidence>
<name>A0A844ZSF7_9SPHN</name>
<dbReference type="Gene3D" id="1.10.630.10">
    <property type="entry name" value="Cytochrome P450"/>
    <property type="match status" value="1"/>
</dbReference>
<keyword evidence="2" id="KW-0479">Metal-binding</keyword>
<dbReference type="GO" id="GO:0016705">
    <property type="term" value="F:oxidoreductase activity, acting on paired donors, with incorporation or reduction of molecular oxygen"/>
    <property type="evidence" value="ECO:0007669"/>
    <property type="project" value="InterPro"/>
</dbReference>
<keyword evidence="2" id="KW-0349">Heme</keyword>
<dbReference type="SUPFAM" id="SSF48264">
    <property type="entry name" value="Cytochrome P450"/>
    <property type="match status" value="1"/>
</dbReference>
<evidence type="ECO:0000313" key="4">
    <source>
        <dbReference type="EMBL" id="MXO89936.1"/>
    </source>
</evidence>
<feature type="compositionally biased region" description="Basic and acidic residues" evidence="3">
    <location>
        <begin position="1"/>
        <end position="11"/>
    </location>
</feature>
<keyword evidence="2" id="KW-0560">Oxidoreductase</keyword>
<proteinExistence type="inferred from homology"/>
<dbReference type="PANTHER" id="PTHR46696:SF1">
    <property type="entry name" value="CYTOCHROME P450 YJIB-RELATED"/>
    <property type="match status" value="1"/>
</dbReference>
<sequence length="380" mass="42916">METNLRDDRKTASVVHQRAKPRANSRSVTSYTKAREILRNKELVQAGGGAEFFDTSDPASTPVFFLDGPDHKKKRADIAKFFTPKAIKTRYTAIINEVTKEQIDQLRQSGEGRIDLMSFDLAVAVAADIVGLTVTDRQKMAKRLSTSLAAAIYHKFDFASRFIVNTRKFFNQIDFYWNDVRPTIRARRAEPQDDIISHLIAAGLSDRAIMMECMTYAAAGMVTTREFIVVAAWHMFENETLRQRFVSGDEKEQEAILLEILRLEPIAAFLYRRQEDKASEVLAICSHQVNTDPDAVGECPFALDPDRATKIKGRGEFLSFGDGAHHCPGWQIALHETRMFLSALMIVPGIALHRVPDIGWSEMLQSYELRNAVVTCQRKS</sequence>
<keyword evidence="5" id="KW-1185">Reference proteome</keyword>
<feature type="region of interest" description="Disordered" evidence="3">
    <location>
        <begin position="1"/>
        <end position="27"/>
    </location>
</feature>
<evidence type="ECO:0000256" key="2">
    <source>
        <dbReference type="RuleBase" id="RU000461"/>
    </source>
</evidence>
<evidence type="ECO:0000256" key="1">
    <source>
        <dbReference type="ARBA" id="ARBA00010617"/>
    </source>
</evidence>